<dbReference type="PANTHER" id="PTHR30154:SF53">
    <property type="entry name" value="HTH-TYPE TRANSCRIPTIONAL REGULATOR LRPC"/>
    <property type="match status" value="1"/>
</dbReference>
<dbReference type="PROSITE" id="PS50956">
    <property type="entry name" value="HTH_ASNC_2"/>
    <property type="match status" value="1"/>
</dbReference>
<evidence type="ECO:0000256" key="2">
    <source>
        <dbReference type="ARBA" id="ARBA00023125"/>
    </source>
</evidence>
<proteinExistence type="predicted"/>
<dbReference type="GO" id="GO:0043200">
    <property type="term" value="P:response to amino acid"/>
    <property type="evidence" value="ECO:0007669"/>
    <property type="project" value="TreeGrafter"/>
</dbReference>
<dbReference type="Gene3D" id="1.10.10.10">
    <property type="entry name" value="Winged helix-like DNA-binding domain superfamily/Winged helix DNA-binding domain"/>
    <property type="match status" value="1"/>
</dbReference>
<keyword evidence="2" id="KW-0238">DNA-binding</keyword>
<keyword evidence="3" id="KW-0804">Transcription</keyword>
<dbReference type="EMBL" id="JAOYFC010000001">
    <property type="protein sequence ID" value="MCV6824230.1"/>
    <property type="molecule type" value="Genomic_DNA"/>
</dbReference>
<dbReference type="AlphaFoldDB" id="A0AAE3IY20"/>
<dbReference type="InterPro" id="IPR036388">
    <property type="entry name" value="WH-like_DNA-bd_sf"/>
</dbReference>
<dbReference type="CDD" id="cd00090">
    <property type="entry name" value="HTH_ARSR"/>
    <property type="match status" value="1"/>
</dbReference>
<dbReference type="Pfam" id="PF13404">
    <property type="entry name" value="HTH_AsnC-type"/>
    <property type="match status" value="1"/>
</dbReference>
<evidence type="ECO:0000313" key="6">
    <source>
        <dbReference type="Proteomes" id="UP001208041"/>
    </source>
</evidence>
<dbReference type="GO" id="GO:0006355">
    <property type="term" value="P:regulation of DNA-templated transcription"/>
    <property type="evidence" value="ECO:0007669"/>
    <property type="project" value="UniProtKB-ARBA"/>
</dbReference>
<gene>
    <name evidence="5" type="ORF">OH136_06630</name>
</gene>
<name>A0AAE3IY20_9RHOB</name>
<dbReference type="InterPro" id="IPR011991">
    <property type="entry name" value="ArsR-like_HTH"/>
</dbReference>
<dbReference type="SUPFAM" id="SSF54909">
    <property type="entry name" value="Dimeric alpha+beta barrel"/>
    <property type="match status" value="1"/>
</dbReference>
<evidence type="ECO:0000313" key="5">
    <source>
        <dbReference type="EMBL" id="MCV6824230.1"/>
    </source>
</evidence>
<reference evidence="5" key="1">
    <citation type="submission" date="2022-10" db="EMBL/GenBank/DDBJ databases">
        <authorList>
            <person name="Yue Y."/>
        </authorList>
    </citation>
    <scope>NUCLEOTIDE SEQUENCE</scope>
    <source>
        <strain evidence="5">Z654</strain>
    </source>
</reference>
<dbReference type="RefSeq" id="WP_263953045.1">
    <property type="nucleotide sequence ID" value="NZ_JAOYFC010000001.1"/>
</dbReference>
<evidence type="ECO:0000256" key="3">
    <source>
        <dbReference type="ARBA" id="ARBA00023163"/>
    </source>
</evidence>
<dbReference type="Gene3D" id="3.30.70.920">
    <property type="match status" value="1"/>
</dbReference>
<keyword evidence="6" id="KW-1185">Reference proteome</keyword>
<accession>A0AAE3IY20</accession>
<evidence type="ECO:0000256" key="1">
    <source>
        <dbReference type="ARBA" id="ARBA00023015"/>
    </source>
</evidence>
<organism evidence="5 6">
    <name type="scientific">Halocynthiibacter halioticoli</name>
    <dbReference type="NCBI Taxonomy" id="2986804"/>
    <lineage>
        <taxon>Bacteria</taxon>
        <taxon>Pseudomonadati</taxon>
        <taxon>Pseudomonadota</taxon>
        <taxon>Alphaproteobacteria</taxon>
        <taxon>Rhodobacterales</taxon>
        <taxon>Paracoccaceae</taxon>
        <taxon>Halocynthiibacter</taxon>
    </lineage>
</organism>
<dbReference type="GO" id="GO:0005829">
    <property type="term" value="C:cytosol"/>
    <property type="evidence" value="ECO:0007669"/>
    <property type="project" value="TreeGrafter"/>
</dbReference>
<evidence type="ECO:0000259" key="4">
    <source>
        <dbReference type="PROSITE" id="PS50956"/>
    </source>
</evidence>
<feature type="domain" description="HTH asnC-type" evidence="4">
    <location>
        <begin position="19"/>
        <end position="80"/>
    </location>
</feature>
<dbReference type="InterPro" id="IPR019888">
    <property type="entry name" value="Tscrpt_reg_AsnC-like"/>
</dbReference>
<dbReference type="PRINTS" id="PR00033">
    <property type="entry name" value="HTHASNC"/>
</dbReference>
<dbReference type="InterPro" id="IPR011008">
    <property type="entry name" value="Dimeric_a/b-barrel"/>
</dbReference>
<dbReference type="SMART" id="SM00344">
    <property type="entry name" value="HTH_ASNC"/>
    <property type="match status" value="1"/>
</dbReference>
<keyword evidence="1" id="KW-0805">Transcription regulation</keyword>
<dbReference type="Pfam" id="PF01037">
    <property type="entry name" value="AsnC_trans_reg"/>
    <property type="match status" value="1"/>
</dbReference>
<dbReference type="SUPFAM" id="SSF46785">
    <property type="entry name" value="Winged helix' DNA-binding domain"/>
    <property type="match status" value="1"/>
</dbReference>
<dbReference type="InterPro" id="IPR019887">
    <property type="entry name" value="Tscrpt_reg_AsnC/Lrp_C"/>
</dbReference>
<comment type="caution">
    <text evidence="5">The sequence shown here is derived from an EMBL/GenBank/DDBJ whole genome shotgun (WGS) entry which is preliminary data.</text>
</comment>
<dbReference type="PANTHER" id="PTHR30154">
    <property type="entry name" value="LEUCINE-RESPONSIVE REGULATORY PROTEIN"/>
    <property type="match status" value="1"/>
</dbReference>
<sequence>MAAENTDGIRKNAKTGAQVDAMDRKILGALARDASQSFASLGALVGLSAPAVHERVKRLRAAGIIKRTMAVVDGKALGKPLLAFVHVDTIGWGKTPAMMEFAELPEVEEVHSSTGDTCIIMKVRVASSEALEGLLKRLYETQGVRATRTFVALSTHTEKGVRPEITSWLEDEDWPTE</sequence>
<dbReference type="GO" id="GO:0043565">
    <property type="term" value="F:sequence-specific DNA binding"/>
    <property type="evidence" value="ECO:0007669"/>
    <property type="project" value="InterPro"/>
</dbReference>
<dbReference type="InterPro" id="IPR000485">
    <property type="entry name" value="AsnC-type_HTH_dom"/>
</dbReference>
<dbReference type="Proteomes" id="UP001208041">
    <property type="component" value="Unassembled WGS sequence"/>
</dbReference>
<protein>
    <submittedName>
        <fullName evidence="5">Lrp/AsnC family transcriptional regulator</fullName>
    </submittedName>
</protein>
<dbReference type="InterPro" id="IPR036390">
    <property type="entry name" value="WH_DNA-bd_sf"/>
</dbReference>